<sequence length="464" mass="53021">MYKSFRRMNKKDKTKSKKRSSKTSNLTSKRLTMPPGFLSHGIVSDTAGKNIVTSDYIDDKENTYILKEDLHGLFNQFQTSCGVQNQRRSARIHKKNVDQNVNNAFSAADYNNILVENPKDMNSSSNEIQRNTLRDTSKSIFKEINRKYAGVEKANKLGCNSLAYKENNKYEISEHVNEQTISSTFSSMLKQELSVNIREDNLKLCQAAIKKKIEVINDILVGRTNPSKPIFVEVATPATGMKNSTIEMENILPGFSLIPSSQWVYETPPGRKLQTSNIPKPTNIQPAVIYKQQNHINIYELEPNTLQSNEKHMGDIQKTFIFENNFQNNNLFEDFSFNYHNNGLCNKFNFVQPSTHTKPTIHMSPPPKMAKWSSNGTVVFSESAMLHHRDMITDNSEPQSLEDMAGDMTIIEDNGNYHMTTSQNIQPSFDFRCHRFGEQPSFLFNNNQLGNGYTSYKVPLQRHL</sequence>
<feature type="region of interest" description="Disordered" evidence="1">
    <location>
        <begin position="1"/>
        <end position="33"/>
    </location>
</feature>
<dbReference type="EMBL" id="CAACVG010013436">
    <property type="protein sequence ID" value="VEN61830.1"/>
    <property type="molecule type" value="Genomic_DNA"/>
</dbReference>
<protein>
    <submittedName>
        <fullName evidence="2">Uncharacterized protein</fullName>
    </submittedName>
</protein>
<dbReference type="Proteomes" id="UP000410492">
    <property type="component" value="Unassembled WGS sequence"/>
</dbReference>
<organism evidence="2 3">
    <name type="scientific">Callosobruchus maculatus</name>
    <name type="common">Southern cowpea weevil</name>
    <name type="synonym">Pulse bruchid</name>
    <dbReference type="NCBI Taxonomy" id="64391"/>
    <lineage>
        <taxon>Eukaryota</taxon>
        <taxon>Metazoa</taxon>
        <taxon>Ecdysozoa</taxon>
        <taxon>Arthropoda</taxon>
        <taxon>Hexapoda</taxon>
        <taxon>Insecta</taxon>
        <taxon>Pterygota</taxon>
        <taxon>Neoptera</taxon>
        <taxon>Endopterygota</taxon>
        <taxon>Coleoptera</taxon>
        <taxon>Polyphaga</taxon>
        <taxon>Cucujiformia</taxon>
        <taxon>Chrysomeloidea</taxon>
        <taxon>Chrysomelidae</taxon>
        <taxon>Bruchinae</taxon>
        <taxon>Bruchini</taxon>
        <taxon>Callosobruchus</taxon>
    </lineage>
</organism>
<feature type="compositionally biased region" description="Low complexity" evidence="1">
    <location>
        <begin position="22"/>
        <end position="32"/>
    </location>
</feature>
<keyword evidence="3" id="KW-1185">Reference proteome</keyword>
<dbReference type="OrthoDB" id="6728192at2759"/>
<accession>A0A653DNL2</accession>
<dbReference type="AlphaFoldDB" id="A0A653DNL2"/>
<name>A0A653DNL2_CALMS</name>
<reference evidence="2 3" key="1">
    <citation type="submission" date="2019-01" db="EMBL/GenBank/DDBJ databases">
        <authorList>
            <person name="Sayadi A."/>
        </authorList>
    </citation>
    <scope>NUCLEOTIDE SEQUENCE [LARGE SCALE GENOMIC DNA]</scope>
</reference>
<feature type="compositionally biased region" description="Basic residues" evidence="1">
    <location>
        <begin position="1"/>
        <end position="21"/>
    </location>
</feature>
<evidence type="ECO:0000256" key="1">
    <source>
        <dbReference type="SAM" id="MobiDB-lite"/>
    </source>
</evidence>
<evidence type="ECO:0000313" key="3">
    <source>
        <dbReference type="Proteomes" id="UP000410492"/>
    </source>
</evidence>
<proteinExistence type="predicted"/>
<evidence type="ECO:0000313" key="2">
    <source>
        <dbReference type="EMBL" id="VEN61830.1"/>
    </source>
</evidence>
<gene>
    <name evidence="2" type="ORF">CALMAC_LOCUS19137</name>
</gene>